<sequence>MTSTPYIRKVQQSLHAWMVVARQRVQCSTHMCKHVFLRWSASDIVDDNHALESIASTMYSQAPAALHQIRGVQIPLCFHTSPSAVPHLPSLHHLTTGLNTPVHHVSSLPTITRPCALEPRLLGSSDPFPTVTIAKGDLLPWDPSTLLSLSDRLSITGCLTKYSSHSTATSHA</sequence>
<evidence type="ECO:0000313" key="1">
    <source>
        <dbReference type="EMBL" id="ORZ31302.1"/>
    </source>
</evidence>
<reference evidence="1 2" key="1">
    <citation type="submission" date="2016-07" db="EMBL/GenBank/DDBJ databases">
        <title>Pervasive Adenine N6-methylation of Active Genes in Fungi.</title>
        <authorList>
            <consortium name="DOE Joint Genome Institute"/>
            <person name="Mondo S.J."/>
            <person name="Dannebaum R.O."/>
            <person name="Kuo R.C."/>
            <person name="Labutti K."/>
            <person name="Haridas S."/>
            <person name="Kuo A."/>
            <person name="Salamov A."/>
            <person name="Ahrendt S.R."/>
            <person name="Lipzen A."/>
            <person name="Sullivan W."/>
            <person name="Andreopoulos W.B."/>
            <person name="Clum A."/>
            <person name="Lindquist E."/>
            <person name="Daum C."/>
            <person name="Ramamoorthy G.K."/>
            <person name="Gryganskyi A."/>
            <person name="Culley D."/>
            <person name="Magnuson J.K."/>
            <person name="James T.Y."/>
            <person name="O'Malley M.A."/>
            <person name="Stajich J.E."/>
            <person name="Spatafora J.W."/>
            <person name="Visel A."/>
            <person name="Grigoriev I.V."/>
        </authorList>
    </citation>
    <scope>NUCLEOTIDE SEQUENCE [LARGE SCALE GENOMIC DNA]</scope>
    <source>
        <strain evidence="1 2">PL171</strain>
    </source>
</reference>
<dbReference type="Proteomes" id="UP000193411">
    <property type="component" value="Unassembled WGS sequence"/>
</dbReference>
<proteinExistence type="predicted"/>
<comment type="caution">
    <text evidence="1">The sequence shown here is derived from an EMBL/GenBank/DDBJ whole genome shotgun (WGS) entry which is preliminary data.</text>
</comment>
<evidence type="ECO:0000313" key="2">
    <source>
        <dbReference type="Proteomes" id="UP000193411"/>
    </source>
</evidence>
<protein>
    <submittedName>
        <fullName evidence="1">Uncharacterized protein</fullName>
    </submittedName>
</protein>
<accession>A0A1Y2HDZ6</accession>
<gene>
    <name evidence="1" type="ORF">BCR44DRAFT_1442619</name>
</gene>
<organism evidence="1 2">
    <name type="scientific">Catenaria anguillulae PL171</name>
    <dbReference type="NCBI Taxonomy" id="765915"/>
    <lineage>
        <taxon>Eukaryota</taxon>
        <taxon>Fungi</taxon>
        <taxon>Fungi incertae sedis</taxon>
        <taxon>Blastocladiomycota</taxon>
        <taxon>Blastocladiomycetes</taxon>
        <taxon>Blastocladiales</taxon>
        <taxon>Catenariaceae</taxon>
        <taxon>Catenaria</taxon>
    </lineage>
</organism>
<dbReference type="AlphaFoldDB" id="A0A1Y2HDZ6"/>
<dbReference type="EMBL" id="MCFL01000062">
    <property type="protein sequence ID" value="ORZ31302.1"/>
    <property type="molecule type" value="Genomic_DNA"/>
</dbReference>
<keyword evidence="2" id="KW-1185">Reference proteome</keyword>
<name>A0A1Y2HDZ6_9FUNG</name>
<feature type="non-terminal residue" evidence="1">
    <location>
        <position position="172"/>
    </location>
</feature>